<dbReference type="EMBL" id="SJOL01012517">
    <property type="protein sequence ID" value="TGZ44648.1"/>
    <property type="molecule type" value="Genomic_DNA"/>
</dbReference>
<dbReference type="Proteomes" id="UP000308267">
    <property type="component" value="Unassembled WGS sequence"/>
</dbReference>
<accession>A0A4S2KBK0</accession>
<organism evidence="1 2">
    <name type="scientific">Opisthorchis felineus</name>
    <dbReference type="NCBI Taxonomy" id="147828"/>
    <lineage>
        <taxon>Eukaryota</taxon>
        <taxon>Metazoa</taxon>
        <taxon>Spiralia</taxon>
        <taxon>Lophotrochozoa</taxon>
        <taxon>Platyhelminthes</taxon>
        <taxon>Trematoda</taxon>
        <taxon>Digenea</taxon>
        <taxon>Opisthorchiida</taxon>
        <taxon>Opisthorchiata</taxon>
        <taxon>Opisthorchiidae</taxon>
        <taxon>Opisthorchis</taxon>
    </lineage>
</organism>
<protein>
    <submittedName>
        <fullName evidence="1">Uncharacterized protein</fullName>
    </submittedName>
</protein>
<comment type="caution">
    <text evidence="1">The sequence shown here is derived from an EMBL/GenBank/DDBJ whole genome shotgun (WGS) entry which is preliminary data.</text>
</comment>
<reference evidence="1 2" key="1">
    <citation type="journal article" date="2019" name="BMC Genomics">
        <title>New insights from Opisthorchis felineus genome: update on genomics of the epidemiologically important liver flukes.</title>
        <authorList>
            <person name="Ershov N.I."/>
            <person name="Mordvinov V.A."/>
            <person name="Prokhortchouk E.B."/>
            <person name="Pakharukova M.Y."/>
            <person name="Gunbin K.V."/>
            <person name="Ustyantsev K."/>
            <person name="Genaev M.A."/>
            <person name="Blinov A.G."/>
            <person name="Mazur A."/>
            <person name="Boulygina E."/>
            <person name="Tsygankova S."/>
            <person name="Khrameeva E."/>
            <person name="Chekanov N."/>
            <person name="Fan G."/>
            <person name="Xiao A."/>
            <person name="Zhang H."/>
            <person name="Xu X."/>
            <person name="Yang H."/>
            <person name="Solovyev V."/>
            <person name="Lee S.M."/>
            <person name="Liu X."/>
            <person name="Afonnikov D.A."/>
            <person name="Skryabin K.G."/>
        </authorList>
    </citation>
    <scope>NUCLEOTIDE SEQUENCE [LARGE SCALE GENOMIC DNA]</scope>
    <source>
        <strain evidence="1">AK-0245</strain>
        <tissue evidence="1">Whole organism</tissue>
    </source>
</reference>
<proteinExistence type="predicted"/>
<evidence type="ECO:0000313" key="2">
    <source>
        <dbReference type="Proteomes" id="UP000308267"/>
    </source>
</evidence>
<evidence type="ECO:0000313" key="1">
    <source>
        <dbReference type="EMBL" id="TGZ44648.1"/>
    </source>
</evidence>
<keyword evidence="2" id="KW-1185">Reference proteome</keyword>
<dbReference type="AlphaFoldDB" id="A0A4S2KBK0"/>
<name>A0A4S2KBK0_OPIFE</name>
<gene>
    <name evidence="1" type="ORF">CRM22_011211</name>
</gene>
<sequence>MRVTGHSLLVTDALFDVPSEVHFKRLDLRQKAEVGVSEVYWNVGKLLVLFCFAHYKISISFLKSVNASRQDGQECCSNEINSLCATDRLLCTTVSAIYLPHLQLFRL</sequence>